<keyword evidence="6 7" id="KW-0472">Membrane</keyword>
<evidence type="ECO:0000256" key="6">
    <source>
        <dbReference type="ARBA" id="ARBA00023136"/>
    </source>
</evidence>
<comment type="similarity">
    <text evidence="2">Belongs to the major facilitator superfamily. Sugar transporter (TC 2.A.1.1) family.</text>
</comment>
<evidence type="ECO:0000256" key="2">
    <source>
        <dbReference type="ARBA" id="ARBA00010992"/>
    </source>
</evidence>
<evidence type="ECO:0000313" key="9">
    <source>
        <dbReference type="Proteomes" id="UP001497457"/>
    </source>
</evidence>
<proteinExistence type="inferred from homology"/>
<dbReference type="Pfam" id="PF00083">
    <property type="entry name" value="Sugar_tr"/>
    <property type="match status" value="2"/>
</dbReference>
<protein>
    <recommendedName>
        <fullName evidence="10">Major facilitator superfamily (MFS) profile domain-containing protein</fullName>
    </recommendedName>
</protein>
<dbReference type="GO" id="GO:0016020">
    <property type="term" value="C:membrane"/>
    <property type="evidence" value="ECO:0007669"/>
    <property type="project" value="UniProtKB-SubCell"/>
</dbReference>
<dbReference type="EMBL" id="OZ075116">
    <property type="protein sequence ID" value="CAL5076437.1"/>
    <property type="molecule type" value="Genomic_DNA"/>
</dbReference>
<dbReference type="PANTHER" id="PTHR23500">
    <property type="entry name" value="SOLUTE CARRIER FAMILY 2, FACILITATED GLUCOSE TRANSPORTER"/>
    <property type="match status" value="1"/>
</dbReference>
<feature type="transmembrane region" description="Helical" evidence="7">
    <location>
        <begin position="62"/>
        <end position="83"/>
    </location>
</feature>
<reference evidence="8 9" key="2">
    <citation type="submission" date="2024-10" db="EMBL/GenBank/DDBJ databases">
        <authorList>
            <person name="Ryan C."/>
        </authorList>
    </citation>
    <scope>NUCLEOTIDE SEQUENCE [LARGE SCALE GENOMIC DNA]</scope>
</reference>
<feature type="transmembrane region" description="Helical" evidence="7">
    <location>
        <begin position="32"/>
        <end position="50"/>
    </location>
</feature>
<dbReference type="InterPro" id="IPR005828">
    <property type="entry name" value="MFS_sugar_transport-like"/>
</dbReference>
<feature type="transmembrane region" description="Helical" evidence="7">
    <location>
        <begin position="281"/>
        <end position="301"/>
    </location>
</feature>
<dbReference type="Proteomes" id="UP001497457">
    <property type="component" value="Chromosome 6rd"/>
</dbReference>
<dbReference type="Gene3D" id="1.20.1250.20">
    <property type="entry name" value="MFS general substrate transporter like domains"/>
    <property type="match status" value="3"/>
</dbReference>
<dbReference type="SUPFAM" id="SSF103473">
    <property type="entry name" value="MFS general substrate transporter"/>
    <property type="match status" value="2"/>
</dbReference>
<dbReference type="InterPro" id="IPR036259">
    <property type="entry name" value="MFS_trans_sf"/>
</dbReference>
<dbReference type="InterPro" id="IPR045262">
    <property type="entry name" value="STP/PLT_plant"/>
</dbReference>
<evidence type="ECO:0008006" key="10">
    <source>
        <dbReference type="Google" id="ProtNLM"/>
    </source>
</evidence>
<dbReference type="PANTHER" id="PTHR23500:SF537">
    <property type="entry name" value="MAJOR FACILITATOR SUPERFAMILY (MFS) PROFILE DOMAIN-CONTAINING PROTEIN"/>
    <property type="match status" value="1"/>
</dbReference>
<keyword evidence="9" id="KW-1185">Reference proteome</keyword>
<name>A0ABC9FIW9_9POAL</name>
<reference evidence="9" key="1">
    <citation type="submission" date="2024-06" db="EMBL/GenBank/DDBJ databases">
        <authorList>
            <person name="Ryan C."/>
        </authorList>
    </citation>
    <scope>NUCLEOTIDE SEQUENCE [LARGE SCALE GENOMIC DNA]</scope>
</reference>
<organism evidence="8 9">
    <name type="scientific">Urochloa decumbens</name>
    <dbReference type="NCBI Taxonomy" id="240449"/>
    <lineage>
        <taxon>Eukaryota</taxon>
        <taxon>Viridiplantae</taxon>
        <taxon>Streptophyta</taxon>
        <taxon>Embryophyta</taxon>
        <taxon>Tracheophyta</taxon>
        <taxon>Spermatophyta</taxon>
        <taxon>Magnoliopsida</taxon>
        <taxon>Liliopsida</taxon>
        <taxon>Poales</taxon>
        <taxon>Poaceae</taxon>
        <taxon>PACMAD clade</taxon>
        <taxon>Panicoideae</taxon>
        <taxon>Panicodae</taxon>
        <taxon>Paniceae</taxon>
        <taxon>Melinidinae</taxon>
        <taxon>Urochloa</taxon>
    </lineage>
</organism>
<evidence type="ECO:0000256" key="1">
    <source>
        <dbReference type="ARBA" id="ARBA00004370"/>
    </source>
</evidence>
<sequence length="406" mass="44947">MESFLGKFFPKVLTATKNAQRNIYCKYDNQSLTVFTSSLLITAALSSLIASHVTRRVGRQGIMLIGSTLFLAGSIINAGAVTLPCSSSVACYSAVVLGLPFSLLQCICLRQHRQSGGVHSPRPTMPSVLLVEFLQRNSIPGITLAIGTFFVSDTPSSLVLRGHIEQARATLQRIRGMDADVDSELKDIVRAVDQAHRNEDGAFKRLFSKEYRQMAILGSVINTVVNLVATVLSSFIMDHTGRRSLFVVGGLGMVFCEVANSWIMAAHLGAHGVAVTMPHNYAIGVLMLILLLTFSMGVSWAPLRWVVQSEIYPVEVRSAGQAVSISVWLCLTFLELQVFIKMLCTMKHGVFLFHACCLLVATVFVALFLPETKGVPLEMMQSVWARHWYWRRYVKNDKQERQDNCL</sequence>
<feature type="transmembrane region" description="Helical" evidence="7">
    <location>
        <begin position="321"/>
        <end position="339"/>
    </location>
</feature>
<gene>
    <name evidence="8" type="ORF">URODEC1_LOCUS106166</name>
</gene>
<dbReference type="AlphaFoldDB" id="A0ABC9FIW9"/>
<comment type="subcellular location">
    <subcellularLocation>
        <location evidence="1">Membrane</location>
    </subcellularLocation>
</comment>
<keyword evidence="4 7" id="KW-0812">Transmembrane</keyword>
<feature type="transmembrane region" description="Helical" evidence="7">
    <location>
        <begin position="351"/>
        <end position="369"/>
    </location>
</feature>
<keyword evidence="5 7" id="KW-1133">Transmembrane helix</keyword>
<evidence type="ECO:0000256" key="5">
    <source>
        <dbReference type="ARBA" id="ARBA00022989"/>
    </source>
</evidence>
<evidence type="ECO:0000256" key="7">
    <source>
        <dbReference type="SAM" id="Phobius"/>
    </source>
</evidence>
<feature type="transmembrane region" description="Helical" evidence="7">
    <location>
        <begin position="214"/>
        <end position="237"/>
    </location>
</feature>
<evidence type="ECO:0000256" key="3">
    <source>
        <dbReference type="ARBA" id="ARBA00022448"/>
    </source>
</evidence>
<evidence type="ECO:0000256" key="4">
    <source>
        <dbReference type="ARBA" id="ARBA00022692"/>
    </source>
</evidence>
<keyword evidence="3" id="KW-0813">Transport</keyword>
<evidence type="ECO:0000313" key="8">
    <source>
        <dbReference type="EMBL" id="CAL5076437.1"/>
    </source>
</evidence>
<accession>A0ABC9FIW9</accession>
<feature type="transmembrane region" description="Helical" evidence="7">
    <location>
        <begin position="243"/>
        <end position="269"/>
    </location>
</feature>